<organism evidence="1 2">
    <name type="scientific">Tupaia chinensis</name>
    <name type="common">Chinese tree shrew</name>
    <name type="synonym">Tupaia belangeri chinensis</name>
    <dbReference type="NCBI Taxonomy" id="246437"/>
    <lineage>
        <taxon>Eukaryota</taxon>
        <taxon>Metazoa</taxon>
        <taxon>Chordata</taxon>
        <taxon>Craniata</taxon>
        <taxon>Vertebrata</taxon>
        <taxon>Euteleostomi</taxon>
        <taxon>Mammalia</taxon>
        <taxon>Eutheria</taxon>
        <taxon>Euarchontoglires</taxon>
        <taxon>Scandentia</taxon>
        <taxon>Tupaiidae</taxon>
        <taxon>Tupaia</taxon>
    </lineage>
</organism>
<name>L9LCV3_TUPCH</name>
<dbReference type="InParanoid" id="L9LCV3"/>
<sequence>MRTSLLLATVTQRQTSLPAEQQNEIAHQVRPFSMDQLVFKHHENFSVICHSDSATTSLPAEQQKETAHQVRPSSMDQLIFKHHENFSVTCHHDSVTNIISHRAAE</sequence>
<keyword evidence="2" id="KW-1185">Reference proteome</keyword>
<proteinExistence type="predicted"/>
<evidence type="ECO:0000313" key="1">
    <source>
        <dbReference type="EMBL" id="ELW72895.1"/>
    </source>
</evidence>
<gene>
    <name evidence="1" type="ORF">TREES_T100006129</name>
</gene>
<evidence type="ECO:0000313" key="2">
    <source>
        <dbReference type="Proteomes" id="UP000011518"/>
    </source>
</evidence>
<accession>L9LCV3</accession>
<reference evidence="2" key="1">
    <citation type="submission" date="2012-07" db="EMBL/GenBank/DDBJ databases">
        <title>Genome of the Chinese tree shrew, a rising model animal genetically related to primates.</title>
        <authorList>
            <person name="Zhang G."/>
            <person name="Fan Y."/>
            <person name="Yao Y."/>
            <person name="Huang Z."/>
        </authorList>
    </citation>
    <scope>NUCLEOTIDE SEQUENCE [LARGE SCALE GENOMIC DNA]</scope>
</reference>
<reference evidence="2" key="2">
    <citation type="journal article" date="2013" name="Nat. Commun.">
        <title>Genome of the Chinese tree shrew.</title>
        <authorList>
            <person name="Fan Y."/>
            <person name="Huang Z.Y."/>
            <person name="Cao C.C."/>
            <person name="Chen C.S."/>
            <person name="Chen Y.X."/>
            <person name="Fan D.D."/>
            <person name="He J."/>
            <person name="Hou H.L."/>
            <person name="Hu L."/>
            <person name="Hu X.T."/>
            <person name="Jiang X.T."/>
            <person name="Lai R."/>
            <person name="Lang Y.S."/>
            <person name="Liang B."/>
            <person name="Liao S.G."/>
            <person name="Mu D."/>
            <person name="Ma Y.Y."/>
            <person name="Niu Y.Y."/>
            <person name="Sun X.Q."/>
            <person name="Xia J.Q."/>
            <person name="Xiao J."/>
            <person name="Xiong Z.Q."/>
            <person name="Xu L."/>
            <person name="Yang L."/>
            <person name="Zhang Y."/>
            <person name="Zhao W."/>
            <person name="Zhao X.D."/>
            <person name="Zheng Y.T."/>
            <person name="Zhou J.M."/>
            <person name="Zhu Y.B."/>
            <person name="Zhang G.J."/>
            <person name="Wang J."/>
            <person name="Yao Y.G."/>
        </authorList>
    </citation>
    <scope>NUCLEOTIDE SEQUENCE [LARGE SCALE GENOMIC DNA]</scope>
</reference>
<dbReference type="Proteomes" id="UP000011518">
    <property type="component" value="Unassembled WGS sequence"/>
</dbReference>
<dbReference type="EMBL" id="KB320384">
    <property type="protein sequence ID" value="ELW72895.1"/>
    <property type="molecule type" value="Genomic_DNA"/>
</dbReference>
<dbReference type="AlphaFoldDB" id="L9LCV3"/>
<protein>
    <submittedName>
        <fullName evidence="1">Uncharacterized protein</fullName>
    </submittedName>
</protein>